<gene>
    <name evidence="1" type="ORF">K8V90_02165</name>
</gene>
<name>A0A921SYW7_9FIRM</name>
<reference evidence="1" key="1">
    <citation type="journal article" date="2021" name="PeerJ">
        <title>Extensive microbial diversity within the chicken gut microbiome revealed by metagenomics and culture.</title>
        <authorList>
            <person name="Gilroy R."/>
            <person name="Ravi A."/>
            <person name="Getino M."/>
            <person name="Pursley I."/>
            <person name="Horton D.L."/>
            <person name="Alikhan N.F."/>
            <person name="Baker D."/>
            <person name="Gharbi K."/>
            <person name="Hall N."/>
            <person name="Watson M."/>
            <person name="Adriaenssens E.M."/>
            <person name="Foster-Nyarko E."/>
            <person name="Jarju S."/>
            <person name="Secka A."/>
            <person name="Antonio M."/>
            <person name="Oren A."/>
            <person name="Chaudhuri R.R."/>
            <person name="La Ragione R."/>
            <person name="Hildebrand F."/>
            <person name="Pallen M.J."/>
        </authorList>
    </citation>
    <scope>NUCLEOTIDE SEQUENCE</scope>
    <source>
        <strain evidence="1">1277</strain>
    </source>
</reference>
<sequence length="981" mass="111311">MAQKDKVKELVGGGLNAYHTKALQQMDRIKKKNKEQNHKISILSNELDNDYLTKTEEGSVVSLEYSKDGMVYLDKLQGNTLVNYCTDSSKELTLNGDIDLEGTFVTTTEGVDGGKVYVLCEGNTLILDKNGNEVEAGSEGARLVSVGQDDENGHKIEILSQNKNLYKESEFLSPSLPKETINNKEYYVLKGVNTPTINNLLIDDTMFKFKENTQYTFTIKGMKLHYFHFFYVTYTDGTKSSVKYNNAEETEMTFTTLANKTIKNVFTDTGDTGAKSYILVNGICMKEGIDTTFIPQKSNKKEISLIEPLRGLPNGKKDRFVEIGGKWFIERNVGQSDLIITGGSKWGRGVAEGMIGFYGILSTANLNYNGTAFEVEGNIVCDKLNSCIRSKLSTETKNSIIRGDNYVGVVVKRSDLETEDLEGVKKYINSLNAKFIYNLATPVYEPLEIEPILNCYNDTTHISNNSIIPCNMKIKNSGYNVIIKPSTLYTVALNTNKSGTIGMNLGGVKGTTTNNVLTLTTPATLTDDSLRIHGKGIKGSKVRLLEGDKTNWIPSFFEGMQSSFEDKFDTTDNTYKMEILSNNENLLDLTQHSIGTPYTNHYVIKNNSIIGIYEGDNYTDFQIWFNLKRNRTYKLSYSQESTYRLNENNSQLLIGKRSGYSGDCVLHQCYNGSAGIITNVPYDGWYTLHFHSLKNNNTIKDLQLKESNLPTDFVERKYNKIQFSSIEPLRKWDRFVFKDGQLMIERNTKEYIASENDIWQEVVGTRTLNRFKMILSSKIYNSVGNKFNLISDGFIVSENLNENCGYIYADRTFDALFIYSKNSLNDFHKNMKIACKLEEPTYEEIPFELQKIILEGYENGTLFFDTNIPPTSTITYAGETPIVKSVRLNKTEVLNNTNDINDNIIPYLMDMDYRVVCLQLESNVEGVSMTRLFGGTYEMLQRDILSNRYSKEEYKYRLDAYLSANKITNEEYERLGDMLNE</sequence>
<dbReference type="Proteomes" id="UP000776700">
    <property type="component" value="Unassembled WGS sequence"/>
</dbReference>
<evidence type="ECO:0000313" key="1">
    <source>
        <dbReference type="EMBL" id="HJG95892.1"/>
    </source>
</evidence>
<protein>
    <submittedName>
        <fullName evidence="1">Uncharacterized protein</fullName>
    </submittedName>
</protein>
<accession>A0A921SYW7</accession>
<reference evidence="1" key="2">
    <citation type="submission" date="2021-09" db="EMBL/GenBank/DDBJ databases">
        <authorList>
            <person name="Gilroy R."/>
        </authorList>
    </citation>
    <scope>NUCLEOTIDE SEQUENCE</scope>
    <source>
        <strain evidence="1">1277</strain>
    </source>
</reference>
<dbReference type="EMBL" id="DYUB01000073">
    <property type="protein sequence ID" value="HJG95892.1"/>
    <property type="molecule type" value="Genomic_DNA"/>
</dbReference>
<evidence type="ECO:0000313" key="2">
    <source>
        <dbReference type="Proteomes" id="UP000776700"/>
    </source>
</evidence>
<comment type="caution">
    <text evidence="1">The sequence shown here is derived from an EMBL/GenBank/DDBJ whole genome shotgun (WGS) entry which is preliminary data.</text>
</comment>
<proteinExistence type="predicted"/>
<organism evidence="1 2">
    <name type="scientific">Romboutsia timonensis</name>
    <dbReference type="NCBI Taxonomy" id="1776391"/>
    <lineage>
        <taxon>Bacteria</taxon>
        <taxon>Bacillati</taxon>
        <taxon>Bacillota</taxon>
        <taxon>Clostridia</taxon>
        <taxon>Peptostreptococcales</taxon>
        <taxon>Peptostreptococcaceae</taxon>
        <taxon>Romboutsia</taxon>
    </lineage>
</organism>
<dbReference type="AlphaFoldDB" id="A0A921SYW7"/>